<proteinExistence type="predicted"/>
<comment type="caution">
    <text evidence="1">The sequence shown here is derived from an EMBL/GenBank/DDBJ whole genome shotgun (WGS) entry which is preliminary data.</text>
</comment>
<dbReference type="Pfam" id="PF02082">
    <property type="entry name" value="Rrf2"/>
    <property type="match status" value="1"/>
</dbReference>
<dbReference type="PANTHER" id="PTHR33221:SF9">
    <property type="entry name" value="RRF2 FAMILY PROTEIN"/>
    <property type="match status" value="1"/>
</dbReference>
<dbReference type="PANTHER" id="PTHR33221">
    <property type="entry name" value="WINGED HELIX-TURN-HELIX TRANSCRIPTIONAL REGULATOR, RRF2 FAMILY"/>
    <property type="match status" value="1"/>
</dbReference>
<reference evidence="1 2" key="1">
    <citation type="submission" date="2020-08" db="EMBL/GenBank/DDBJ databases">
        <title>Genome public.</title>
        <authorList>
            <person name="Liu C."/>
            <person name="Sun Q."/>
        </authorList>
    </citation>
    <scope>NUCLEOTIDE SEQUENCE [LARGE SCALE GENOMIC DNA]</scope>
    <source>
        <strain evidence="1 2">3_YM_SP_D4_24.mj</strain>
    </source>
</reference>
<keyword evidence="2" id="KW-1185">Reference proteome</keyword>
<sequence>MSFSKKTRYGLISLIDLAVNSQNGPVSLGSIAKRNGISQQFLEQIFAAFRSARVVRSVKGPQGGYQLAKSAAEVTVADVLQVLEGTYHLDNQVAQPNSEYVGIADTIQRLVIDKVNHELDEILENLTISQLVLYYSEHYDRQEMYYI</sequence>
<dbReference type="Proteomes" id="UP000661649">
    <property type="component" value="Unassembled WGS sequence"/>
</dbReference>
<evidence type="ECO:0000313" key="2">
    <source>
        <dbReference type="Proteomes" id="UP000661649"/>
    </source>
</evidence>
<name>A0ABR7P9E0_9FIRM</name>
<dbReference type="Gene3D" id="1.10.10.10">
    <property type="entry name" value="Winged helix-like DNA-binding domain superfamily/Winged helix DNA-binding domain"/>
    <property type="match status" value="1"/>
</dbReference>
<dbReference type="InterPro" id="IPR000944">
    <property type="entry name" value="Tscrpt_reg_Rrf2"/>
</dbReference>
<dbReference type="NCBIfam" id="TIGR00738">
    <property type="entry name" value="rrf2_super"/>
    <property type="match status" value="1"/>
</dbReference>
<dbReference type="EMBL" id="JACRTP010000002">
    <property type="protein sequence ID" value="MBC8627996.1"/>
    <property type="molecule type" value="Genomic_DNA"/>
</dbReference>
<dbReference type="SUPFAM" id="SSF46785">
    <property type="entry name" value="Winged helix' DNA-binding domain"/>
    <property type="match status" value="1"/>
</dbReference>
<gene>
    <name evidence="1" type="ORF">H8712_05110</name>
</gene>
<dbReference type="InterPro" id="IPR036388">
    <property type="entry name" value="WH-like_DNA-bd_sf"/>
</dbReference>
<protein>
    <submittedName>
        <fullName evidence="1">Rrf2 family transcriptional regulator</fullName>
    </submittedName>
</protein>
<organism evidence="1 2">
    <name type="scientific">Blautia stercoris</name>
    <dbReference type="NCBI Taxonomy" id="871664"/>
    <lineage>
        <taxon>Bacteria</taxon>
        <taxon>Bacillati</taxon>
        <taxon>Bacillota</taxon>
        <taxon>Clostridia</taxon>
        <taxon>Lachnospirales</taxon>
        <taxon>Lachnospiraceae</taxon>
        <taxon>Blautia</taxon>
    </lineage>
</organism>
<dbReference type="RefSeq" id="WP_117456061.1">
    <property type="nucleotide sequence ID" value="NZ_JACRTP010000002.1"/>
</dbReference>
<dbReference type="InterPro" id="IPR036390">
    <property type="entry name" value="WH_DNA-bd_sf"/>
</dbReference>
<accession>A0ABR7P9E0</accession>
<dbReference type="PROSITE" id="PS51197">
    <property type="entry name" value="HTH_RRF2_2"/>
    <property type="match status" value="1"/>
</dbReference>
<evidence type="ECO:0000313" key="1">
    <source>
        <dbReference type="EMBL" id="MBC8627996.1"/>
    </source>
</evidence>